<dbReference type="FunFam" id="1.25.10.10:FF:000414">
    <property type="entry name" value="Kinase family with ARM repeat domain-containing protein"/>
    <property type="match status" value="1"/>
</dbReference>
<evidence type="ECO:0000313" key="4">
    <source>
        <dbReference type="EMBL" id="CAE5958285.1"/>
    </source>
</evidence>
<dbReference type="Proteomes" id="UP000682877">
    <property type="component" value="Chromosome 1"/>
</dbReference>
<accession>A0A8S1ZGU5</accession>
<reference evidence="4" key="1">
    <citation type="submission" date="2021-01" db="EMBL/GenBank/DDBJ databases">
        <authorList>
            <person name="Bezrukov I."/>
        </authorList>
    </citation>
    <scope>NUCLEOTIDE SEQUENCE</scope>
</reference>
<evidence type="ECO:0000313" key="5">
    <source>
        <dbReference type="Proteomes" id="UP000682877"/>
    </source>
</evidence>
<dbReference type="InterPro" id="IPR019453">
    <property type="entry name" value="VPS39/TGFA1_Znf"/>
</dbReference>
<dbReference type="InterPro" id="IPR011989">
    <property type="entry name" value="ARM-like"/>
</dbReference>
<feature type="domain" description="CNH" evidence="3">
    <location>
        <begin position="43"/>
        <end position="361"/>
    </location>
</feature>
<protein>
    <submittedName>
        <fullName evidence="4">Uncharacterized protein</fullName>
    </submittedName>
</protein>
<dbReference type="SMART" id="SM00220">
    <property type="entry name" value="S_TKc"/>
    <property type="match status" value="1"/>
</dbReference>
<dbReference type="GO" id="GO:0034058">
    <property type="term" value="P:endosomal vesicle fusion"/>
    <property type="evidence" value="ECO:0007669"/>
    <property type="project" value="TreeGrafter"/>
</dbReference>
<feature type="region of interest" description="Disordered" evidence="1">
    <location>
        <begin position="1845"/>
        <end position="1947"/>
    </location>
</feature>
<dbReference type="CDD" id="cd14011">
    <property type="entry name" value="PK_SCY1_like"/>
    <property type="match status" value="1"/>
</dbReference>
<dbReference type="EMBL" id="LR999451">
    <property type="protein sequence ID" value="CAE5958285.1"/>
    <property type="molecule type" value="Genomic_DNA"/>
</dbReference>
<feature type="compositionally biased region" description="Polar residues" evidence="1">
    <location>
        <begin position="1892"/>
        <end position="1902"/>
    </location>
</feature>
<dbReference type="GO" id="GO:0005737">
    <property type="term" value="C:cytoplasm"/>
    <property type="evidence" value="ECO:0007669"/>
    <property type="project" value="TreeGrafter"/>
</dbReference>
<name>A0A8S1ZGU5_ARAAE</name>
<feature type="region of interest" description="Disordered" evidence="1">
    <location>
        <begin position="1667"/>
        <end position="1700"/>
    </location>
</feature>
<dbReference type="PANTHER" id="PTHR12894">
    <property type="entry name" value="CNH DOMAIN CONTAINING"/>
    <property type="match status" value="1"/>
</dbReference>
<evidence type="ECO:0000259" key="3">
    <source>
        <dbReference type="PROSITE" id="PS50219"/>
    </source>
</evidence>
<dbReference type="Gene3D" id="3.30.200.20">
    <property type="entry name" value="Phosphorylase Kinase, domain 1"/>
    <property type="match status" value="1"/>
</dbReference>
<evidence type="ECO:0000259" key="2">
    <source>
        <dbReference type="PROSITE" id="PS50011"/>
    </source>
</evidence>
<dbReference type="Pfam" id="PF10367">
    <property type="entry name" value="zf-Vps39_C"/>
    <property type="match status" value="1"/>
</dbReference>
<evidence type="ECO:0000256" key="1">
    <source>
        <dbReference type="SAM" id="MobiDB-lite"/>
    </source>
</evidence>
<dbReference type="Gene3D" id="1.10.510.10">
    <property type="entry name" value="Transferase(Phosphotransferase) domain 1"/>
    <property type="match status" value="1"/>
</dbReference>
<feature type="region of interest" description="Disordered" evidence="1">
    <location>
        <begin position="1743"/>
        <end position="1818"/>
    </location>
</feature>
<dbReference type="InterPro" id="IPR001180">
    <property type="entry name" value="CNH_dom"/>
</dbReference>
<dbReference type="GO" id="GO:0016020">
    <property type="term" value="C:membrane"/>
    <property type="evidence" value="ECO:0007669"/>
    <property type="project" value="TreeGrafter"/>
</dbReference>
<dbReference type="SUPFAM" id="SSF48371">
    <property type="entry name" value="ARM repeat"/>
    <property type="match status" value="1"/>
</dbReference>
<dbReference type="PROSITE" id="PS50011">
    <property type="entry name" value="PROTEIN_KINASE_DOM"/>
    <property type="match status" value="1"/>
</dbReference>
<organism evidence="4 5">
    <name type="scientific">Arabidopsis arenosa</name>
    <name type="common">Sand rock-cress</name>
    <name type="synonym">Cardaminopsis arenosa</name>
    <dbReference type="NCBI Taxonomy" id="38785"/>
    <lineage>
        <taxon>Eukaryota</taxon>
        <taxon>Viridiplantae</taxon>
        <taxon>Streptophyta</taxon>
        <taxon>Embryophyta</taxon>
        <taxon>Tracheophyta</taxon>
        <taxon>Spermatophyta</taxon>
        <taxon>Magnoliopsida</taxon>
        <taxon>eudicotyledons</taxon>
        <taxon>Gunneridae</taxon>
        <taxon>Pentapetalae</taxon>
        <taxon>rosids</taxon>
        <taxon>malvids</taxon>
        <taxon>Brassicales</taxon>
        <taxon>Brassicaceae</taxon>
        <taxon>Camelineae</taxon>
        <taxon>Arabidopsis</taxon>
    </lineage>
</organism>
<gene>
    <name evidence="4" type="ORF">AARE701A_LOCUS1901</name>
</gene>
<feature type="domain" description="Protein kinase" evidence="2">
    <location>
        <begin position="1074"/>
        <end position="1378"/>
    </location>
</feature>
<feature type="compositionally biased region" description="Polar residues" evidence="1">
    <location>
        <begin position="1791"/>
        <end position="1808"/>
    </location>
</feature>
<dbReference type="Gene3D" id="1.25.10.10">
    <property type="entry name" value="Leucine-rich Repeat Variant"/>
    <property type="match status" value="1"/>
</dbReference>
<dbReference type="GO" id="GO:0005524">
    <property type="term" value="F:ATP binding"/>
    <property type="evidence" value="ECO:0007669"/>
    <property type="project" value="InterPro"/>
</dbReference>
<feature type="compositionally biased region" description="Low complexity" evidence="1">
    <location>
        <begin position="1923"/>
        <end position="1934"/>
    </location>
</feature>
<dbReference type="SUPFAM" id="SSF56112">
    <property type="entry name" value="Protein kinase-like (PK-like)"/>
    <property type="match status" value="1"/>
</dbReference>
<dbReference type="GO" id="GO:0006914">
    <property type="term" value="P:autophagy"/>
    <property type="evidence" value="ECO:0007669"/>
    <property type="project" value="TreeGrafter"/>
</dbReference>
<dbReference type="InterPro" id="IPR016024">
    <property type="entry name" value="ARM-type_fold"/>
</dbReference>
<sequence length="1947" mass="215523">MFKSKWELDYSNVSDSSLALPVMSKSRAVVELTARFDLGGDDKIRALSLSPISDSQTLVYLGTSSGSLILLSLDTLTNIVSRLGSVSLSASPVESIFVLGEERGKVLALCNGYLFLVDSLLSQPAKRLGGLLKGINVIARRVRGRDSSSTDLLPSEISTDSSSSKKFLQLLGAGNLVNDVKGKDFRHERVHQGHYVFAVAIGERMLLIELQCDEKEGLSGSFVVLKEILGIGGIKTLVWLDDYVIAGTVKGYSLISCVTGLSGVIFTLPDVSGPPLLKLLCKEWKVLLLVDNVGVVVDTNGQPIGGSLVFRRRPDSVGELSFYLVTVGDGKMEIHQKKSGACVQSVSFGPQGCGPSLLAADEAGDGNLLAVTTLSKLIFYRRVPYEEQIKDLLRKKRYREAISLVEELDSQGEISKDMLSFLHAQIGYLLLFDLRFEEAVNQFLKSEKMEPSEVFPFIMRDPNRWSLVVPRNRYWGLHPPPAPFEDVVDNGLMAIQRANFLRKAGMDTPVDEEFFSNPPSRADLLDSAIKNITRYLEISREKDLIHPVREGIDTLLMLLYRALNRIEDMENLASSDNNCVVDFTTCGAMQEELETLLTESGHLRTLAFLYASKGMSAKALAIWRLFTKNYSSGLWQDSDDLVPYLHENELIRLSGKEAAAAEAARILEEPCDPELALQHLSWISEINPLFAIQVLTSDKRTEELSPEQVIQAIDPKKVEIIQRYFQWLIEERDYTDPQLHTSYALSLARSALECVEVQNGIQEADAGGREAHDCNVGSVSLFESDVRERLQTFLQSSDLYDPEEILELIEGSELWLEKAILYRRIGQETLVLQILALKLEDCAAAEQYCVEIGRPDAFMQLLDMYLDPQNGKEPMFKAAVRLLHNHGESLDPLQVLEKLSPDMPLKLASDTILRMLRARVHHHRQGQIVHNISRALDVDSRLARLEERSRHMQINDESLCDSCYARLGTKLFAMYPDDTIVCYKCYRRLGESKSVTGRDFKRDVLIKPGCFRFALFVESFLSDHRLKQQLNSGKKMSINMRTLTQALAKTAAVIEKTVQTTVQEVTGPKPLQDYELLDQIGSGGPGLAWKLYSAKARDSTRPQQYPTVCVWVLDKRALSEARARAGLSKAAEDAFLDLIRADAGKLVRLRHPGVVHVVQALDENKNAMAMVTEPLFASVANALGNVENVVNVPKDLKAMEMSLLEVKHGLLQIAETLNFLHNNAHLIHCAVSPENVYITSAGSWKLAGFGFAISEAQNGNLDNLQSFHYSEYDVEDSILPLQPSLNYTAPELVRSKTHSAGVSSDIFSFGCLAYHLVARKPLFDCHNNVKMYMNTLNYLTNETFSSIPSDLVSDLQRMLSMNESYRPTALDFTGSNFFRSDTRLRALRFLDHMLERDNMQKSEFLKALSDMWKDFDSRVLRYKVLPPLCAELRNLVMQPMILPMVLTIAESQDKNDFELTTLPALVPVLSTATGDTLLLLIKRAELIINKTNAEHLVSHVLPLLLRAYNDNDVRIQEEVLKRSTSVAKQLDGQVVRQAILPRVHGLALKTTVAAVRVNALLCLAELVQTLDKLAVTEILQTIQRCTAVDRSAPTLMCTLAIANAILKQYGVEFTSEHVLPLIIPLLTAQQLNVQQFAKYILFVKDILRKIEEKRGVTVNDSGVPEVKPGSVADGLQFQTPTQKTDKVASAAKNSPAWDEDWALPTQISAPRDPGPANSQFNNFTVQSQSSNLASVPTTCPAVDLEWPPRQSSNATAQPANNETRINEAGTSSTPTFDELDPFANWPPLPNGASTASGGFHNNTTTQPPLNNSGSGLSNNLTVGRQFQTANNDFWAFGNASLSSMKSQQETPGISASNPHPMNSFGIQNQNQGMPSFGSSSYSNQKPPADISSIFSSSRTGQSAMKLAPPPSIAVGRGRGRGRSGTSTSKPSGSKEQQTEQPSLLDLL</sequence>
<dbReference type="InterPro" id="IPR032914">
    <property type="entry name" value="Vam6/VPS39/TRAP1"/>
</dbReference>
<dbReference type="PROSITE" id="PS50219">
    <property type="entry name" value="CNH"/>
    <property type="match status" value="1"/>
</dbReference>
<dbReference type="InterPro" id="IPR011009">
    <property type="entry name" value="Kinase-like_dom_sf"/>
</dbReference>
<keyword evidence="5" id="KW-1185">Reference proteome</keyword>
<dbReference type="GO" id="GO:0004672">
    <property type="term" value="F:protein kinase activity"/>
    <property type="evidence" value="ECO:0007669"/>
    <property type="project" value="InterPro"/>
</dbReference>
<feature type="compositionally biased region" description="Polar residues" evidence="1">
    <location>
        <begin position="1749"/>
        <end position="1775"/>
    </location>
</feature>
<dbReference type="Pfam" id="PF00069">
    <property type="entry name" value="Pkinase"/>
    <property type="match status" value="1"/>
</dbReference>
<dbReference type="InterPro" id="IPR000719">
    <property type="entry name" value="Prot_kinase_dom"/>
</dbReference>
<dbReference type="PANTHER" id="PTHR12894:SF43">
    <property type="entry name" value="VACUOLAR SORTING PROTEIN 3"/>
    <property type="match status" value="1"/>
</dbReference>
<proteinExistence type="predicted"/>
<feature type="compositionally biased region" description="Polar residues" evidence="1">
    <location>
        <begin position="1845"/>
        <end position="1885"/>
    </location>
</feature>
<feature type="compositionally biased region" description="Low complexity" evidence="1">
    <location>
        <begin position="1809"/>
        <end position="1818"/>
    </location>
</feature>